<evidence type="ECO:0000313" key="2">
    <source>
        <dbReference type="EMBL" id="CAA9499005.1"/>
    </source>
</evidence>
<evidence type="ECO:0000256" key="1">
    <source>
        <dbReference type="SAM" id="MobiDB-lite"/>
    </source>
</evidence>
<dbReference type="EMBL" id="CADCVU010000099">
    <property type="protein sequence ID" value="CAA9499005.1"/>
    <property type="molecule type" value="Genomic_DNA"/>
</dbReference>
<accession>A0A6J4SHD9</accession>
<feature type="compositionally biased region" description="Basic residues" evidence="1">
    <location>
        <begin position="1"/>
        <end position="13"/>
    </location>
</feature>
<feature type="non-terminal residue" evidence="2">
    <location>
        <position position="216"/>
    </location>
</feature>
<keyword evidence="2" id="KW-0378">Hydrolase</keyword>
<proteinExistence type="predicted"/>
<dbReference type="GO" id="GO:0033961">
    <property type="term" value="F:cis-stilbene-oxide hydrolase activity"/>
    <property type="evidence" value="ECO:0007669"/>
    <property type="project" value="UniProtKB-EC"/>
</dbReference>
<protein>
    <submittedName>
        <fullName evidence="2">Epoxide hydrolase</fullName>
        <ecNumber evidence="2">3.3.2.9</ecNumber>
    </submittedName>
</protein>
<dbReference type="EC" id="3.3.2.9" evidence="2"/>
<feature type="non-terminal residue" evidence="2">
    <location>
        <position position="1"/>
    </location>
</feature>
<gene>
    <name evidence="2" type="ORF">AVDCRST_MAG45-1174</name>
</gene>
<sequence>EPARLRALRRPGRRLGGDGHDLPGPGRRRPPRRHPFEHAAGLPGRAQEPRGADRRRAGRPGLVPALPRMGLRLLAAAGDAAADPRLRAGRLTRGPVRVDRREVLGLDRQLRPPRGRGEPRRAARQRHALLAAGHRGVFGSAVLGELQGPRVRAGARSHRVLDLPPGDLPAFAALGRDAVQGPALLQRARPRRALRGVRAAGAVRGRVARVLRAGAL</sequence>
<reference evidence="2" key="1">
    <citation type="submission" date="2020-02" db="EMBL/GenBank/DDBJ databases">
        <authorList>
            <person name="Meier V. D."/>
        </authorList>
    </citation>
    <scope>NUCLEOTIDE SEQUENCE</scope>
    <source>
        <strain evidence="2">AVDCRST_MAG45</strain>
    </source>
</reference>
<feature type="compositionally biased region" description="Basic residues" evidence="1">
    <location>
        <begin position="26"/>
        <end position="35"/>
    </location>
</feature>
<name>A0A6J4SHD9_9ACTN</name>
<dbReference type="AlphaFoldDB" id="A0A6J4SHD9"/>
<organism evidence="2">
    <name type="scientific">uncultured Solirubrobacterales bacterium</name>
    <dbReference type="NCBI Taxonomy" id="768556"/>
    <lineage>
        <taxon>Bacteria</taxon>
        <taxon>Bacillati</taxon>
        <taxon>Actinomycetota</taxon>
        <taxon>Thermoleophilia</taxon>
        <taxon>Solirubrobacterales</taxon>
        <taxon>environmental samples</taxon>
    </lineage>
</organism>
<feature type="region of interest" description="Disordered" evidence="1">
    <location>
        <begin position="1"/>
        <end position="64"/>
    </location>
</feature>